<gene>
    <name evidence="5" type="ORF">Airi02_047740</name>
</gene>
<proteinExistence type="inferred from homology"/>
<evidence type="ECO:0000313" key="5">
    <source>
        <dbReference type="EMBL" id="GLY86845.1"/>
    </source>
</evidence>
<comment type="caution">
    <text evidence="5">The sequence shown here is derived from an EMBL/GenBank/DDBJ whole genome shotgun (WGS) entry which is preliminary data.</text>
</comment>
<sequence length="340" mass="36762">MSAPQNQAAVDLQDQAAVDLPLPGRQARILAEMMRLGWRPLLDHIPGRLMTPLMIRTAFATGALLVRPDSRARVRRFRATARGPGSTAPRTITGEWVRPRDPDEGVVLYLHGGGYSFCSPRTHRVITGRLAATSGLRVLAPRYRLAPEHPYPAAFDDAMDCYLWLLDQGVPAGRVVIAGDSSGGHLAAAVAIEACRSDTPVPAGVVLFSPWVDLSCERLAQIDRSQRDPFISPVVAQRCGLQYAGGHDWSGPGLSLLNCDGLTLPPFLIQAGGAEAMREEIEQFAGVLTEAGTSCELQVWPGQIHVFQAFNRLLPAAREAMNDAARFIRTSVETPTTSSP</sequence>
<protein>
    <recommendedName>
        <fullName evidence="4">Alpha/beta hydrolase fold-3 domain-containing protein</fullName>
    </recommendedName>
</protein>
<evidence type="ECO:0000313" key="6">
    <source>
        <dbReference type="Proteomes" id="UP001165074"/>
    </source>
</evidence>
<dbReference type="PROSITE" id="PS01174">
    <property type="entry name" value="LIPASE_GDXG_SER"/>
    <property type="match status" value="1"/>
</dbReference>
<dbReference type="RefSeq" id="WP_285575358.1">
    <property type="nucleotide sequence ID" value="NZ_BSTK01000006.1"/>
</dbReference>
<feature type="active site" evidence="3">
    <location>
        <position position="181"/>
    </location>
</feature>
<dbReference type="InterPro" id="IPR050300">
    <property type="entry name" value="GDXG_lipolytic_enzyme"/>
</dbReference>
<dbReference type="PROSITE" id="PS01173">
    <property type="entry name" value="LIPASE_GDXG_HIS"/>
    <property type="match status" value="1"/>
</dbReference>
<dbReference type="SUPFAM" id="SSF53474">
    <property type="entry name" value="alpha/beta-Hydrolases"/>
    <property type="match status" value="1"/>
</dbReference>
<dbReference type="Gene3D" id="3.40.50.1820">
    <property type="entry name" value="alpha/beta hydrolase"/>
    <property type="match status" value="1"/>
</dbReference>
<feature type="domain" description="Alpha/beta hydrolase fold-3" evidence="4">
    <location>
        <begin position="107"/>
        <end position="308"/>
    </location>
</feature>
<dbReference type="InterPro" id="IPR002168">
    <property type="entry name" value="Lipase_GDXG_HIS_AS"/>
</dbReference>
<evidence type="ECO:0000256" key="3">
    <source>
        <dbReference type="PROSITE-ProRule" id="PRU10038"/>
    </source>
</evidence>
<comment type="similarity">
    <text evidence="1">Belongs to the 'GDXG' lipolytic enzyme family.</text>
</comment>
<dbReference type="AlphaFoldDB" id="A0A9W6S7E1"/>
<dbReference type="PANTHER" id="PTHR48081:SF30">
    <property type="entry name" value="ACETYL-HYDROLASE LIPR-RELATED"/>
    <property type="match status" value="1"/>
</dbReference>
<dbReference type="Proteomes" id="UP001165074">
    <property type="component" value="Unassembled WGS sequence"/>
</dbReference>
<dbReference type="PANTHER" id="PTHR48081">
    <property type="entry name" value="AB HYDROLASE SUPERFAMILY PROTEIN C4A8.06C"/>
    <property type="match status" value="1"/>
</dbReference>
<dbReference type="EMBL" id="BSTK01000006">
    <property type="protein sequence ID" value="GLY86845.1"/>
    <property type="molecule type" value="Genomic_DNA"/>
</dbReference>
<evidence type="ECO:0000256" key="1">
    <source>
        <dbReference type="ARBA" id="ARBA00010515"/>
    </source>
</evidence>
<accession>A0A9W6S7E1</accession>
<keyword evidence="2" id="KW-0378">Hydrolase</keyword>
<keyword evidence="6" id="KW-1185">Reference proteome</keyword>
<name>A0A9W6S7E1_9ACTN</name>
<evidence type="ECO:0000259" key="4">
    <source>
        <dbReference type="Pfam" id="PF07859"/>
    </source>
</evidence>
<organism evidence="5 6">
    <name type="scientific">Actinoallomurus iriomotensis</name>
    <dbReference type="NCBI Taxonomy" id="478107"/>
    <lineage>
        <taxon>Bacteria</taxon>
        <taxon>Bacillati</taxon>
        <taxon>Actinomycetota</taxon>
        <taxon>Actinomycetes</taxon>
        <taxon>Streptosporangiales</taxon>
        <taxon>Thermomonosporaceae</taxon>
        <taxon>Actinoallomurus</taxon>
    </lineage>
</organism>
<dbReference type="GO" id="GO:0004806">
    <property type="term" value="F:triacylglycerol lipase activity"/>
    <property type="evidence" value="ECO:0007669"/>
    <property type="project" value="TreeGrafter"/>
</dbReference>
<dbReference type="InterPro" id="IPR013094">
    <property type="entry name" value="AB_hydrolase_3"/>
</dbReference>
<dbReference type="InterPro" id="IPR029058">
    <property type="entry name" value="AB_hydrolase_fold"/>
</dbReference>
<dbReference type="InterPro" id="IPR033140">
    <property type="entry name" value="Lipase_GDXG_put_SER_AS"/>
</dbReference>
<dbReference type="Pfam" id="PF07859">
    <property type="entry name" value="Abhydrolase_3"/>
    <property type="match status" value="1"/>
</dbReference>
<evidence type="ECO:0000256" key="2">
    <source>
        <dbReference type="ARBA" id="ARBA00022801"/>
    </source>
</evidence>
<reference evidence="5" key="1">
    <citation type="submission" date="2023-03" db="EMBL/GenBank/DDBJ databases">
        <title>Actinoallomurus iriomotensis NBRC 103684.</title>
        <authorList>
            <person name="Ichikawa N."/>
            <person name="Sato H."/>
            <person name="Tonouchi N."/>
        </authorList>
    </citation>
    <scope>NUCLEOTIDE SEQUENCE</scope>
    <source>
        <strain evidence="5">NBRC 103684</strain>
    </source>
</reference>